<dbReference type="GO" id="GO:0005886">
    <property type="term" value="C:plasma membrane"/>
    <property type="evidence" value="ECO:0007669"/>
    <property type="project" value="UniProtKB-SubCell"/>
</dbReference>
<keyword evidence="5" id="KW-0997">Cell inner membrane</keyword>
<protein>
    <recommendedName>
        <fullName evidence="2">Type II secretion system protein H</fullName>
    </recommendedName>
    <alternativeName>
        <fullName evidence="10">General secretion pathway protein H</fullName>
    </alternativeName>
</protein>
<name>A0A916UFN0_9BURK</name>
<dbReference type="Proteomes" id="UP000637423">
    <property type="component" value="Unassembled WGS sequence"/>
</dbReference>
<keyword evidence="4" id="KW-0488">Methylation</keyword>
<comment type="similarity">
    <text evidence="9">Belongs to the GSP H family.</text>
</comment>
<evidence type="ECO:0000256" key="10">
    <source>
        <dbReference type="ARBA" id="ARBA00030775"/>
    </source>
</evidence>
<evidence type="ECO:0000256" key="2">
    <source>
        <dbReference type="ARBA" id="ARBA00021549"/>
    </source>
</evidence>
<dbReference type="Gene3D" id="3.55.40.10">
    <property type="entry name" value="minor pseudopilin epsh domain"/>
    <property type="match status" value="1"/>
</dbReference>
<dbReference type="EMBL" id="BMED01000001">
    <property type="protein sequence ID" value="GGC71216.1"/>
    <property type="molecule type" value="Genomic_DNA"/>
</dbReference>
<evidence type="ECO:0000256" key="11">
    <source>
        <dbReference type="SAM" id="Phobius"/>
    </source>
</evidence>
<dbReference type="InterPro" id="IPR045584">
    <property type="entry name" value="Pilin-like"/>
</dbReference>
<dbReference type="GO" id="GO:0015627">
    <property type="term" value="C:type II protein secretion system complex"/>
    <property type="evidence" value="ECO:0007669"/>
    <property type="project" value="InterPro"/>
</dbReference>
<keyword evidence="8 11" id="KW-0472">Membrane</keyword>
<keyword evidence="3" id="KW-1003">Cell membrane</keyword>
<reference evidence="13" key="1">
    <citation type="journal article" date="2014" name="Int. J. Syst. Evol. Microbiol.">
        <title>Complete genome sequence of Corynebacterium casei LMG S-19264T (=DSM 44701T), isolated from a smear-ripened cheese.</title>
        <authorList>
            <consortium name="US DOE Joint Genome Institute (JGI-PGF)"/>
            <person name="Walter F."/>
            <person name="Albersmeier A."/>
            <person name="Kalinowski J."/>
            <person name="Ruckert C."/>
        </authorList>
    </citation>
    <scope>NUCLEOTIDE SEQUENCE</scope>
    <source>
        <strain evidence="13">CGMCC 1.10998</strain>
    </source>
</reference>
<evidence type="ECO:0000256" key="3">
    <source>
        <dbReference type="ARBA" id="ARBA00022475"/>
    </source>
</evidence>
<evidence type="ECO:0000256" key="9">
    <source>
        <dbReference type="ARBA" id="ARBA00025772"/>
    </source>
</evidence>
<dbReference type="Pfam" id="PF12019">
    <property type="entry name" value="GspH"/>
    <property type="match status" value="1"/>
</dbReference>
<dbReference type="GO" id="GO:0015628">
    <property type="term" value="P:protein secretion by the type II secretion system"/>
    <property type="evidence" value="ECO:0007669"/>
    <property type="project" value="InterPro"/>
</dbReference>
<evidence type="ECO:0000313" key="13">
    <source>
        <dbReference type="EMBL" id="GGC71216.1"/>
    </source>
</evidence>
<dbReference type="NCBIfam" id="TIGR02532">
    <property type="entry name" value="IV_pilin_GFxxxE"/>
    <property type="match status" value="1"/>
</dbReference>
<comment type="subcellular location">
    <subcellularLocation>
        <location evidence="1">Cell inner membrane</location>
        <topology evidence="1">Single-pass membrane protein</topology>
    </subcellularLocation>
</comment>
<gene>
    <name evidence="13" type="ORF">GCM10011396_17960</name>
</gene>
<evidence type="ECO:0000256" key="1">
    <source>
        <dbReference type="ARBA" id="ARBA00004377"/>
    </source>
</evidence>
<dbReference type="SUPFAM" id="SSF54523">
    <property type="entry name" value="Pili subunits"/>
    <property type="match status" value="1"/>
</dbReference>
<evidence type="ECO:0000256" key="6">
    <source>
        <dbReference type="ARBA" id="ARBA00022692"/>
    </source>
</evidence>
<evidence type="ECO:0000256" key="8">
    <source>
        <dbReference type="ARBA" id="ARBA00023136"/>
    </source>
</evidence>
<evidence type="ECO:0000256" key="5">
    <source>
        <dbReference type="ARBA" id="ARBA00022519"/>
    </source>
</evidence>
<evidence type="ECO:0000259" key="12">
    <source>
        <dbReference type="Pfam" id="PF12019"/>
    </source>
</evidence>
<keyword evidence="14" id="KW-1185">Reference proteome</keyword>
<feature type="domain" description="General secretion pathway GspH" evidence="12">
    <location>
        <begin position="48"/>
        <end position="160"/>
    </location>
</feature>
<proteinExistence type="inferred from homology"/>
<dbReference type="Pfam" id="PF07963">
    <property type="entry name" value="N_methyl"/>
    <property type="match status" value="1"/>
</dbReference>
<sequence>MLKNELSAFEKGFTMVELVIGIAIVAIVMAIGMPSYGTWILNSKLRGAAESIQSGLQVARAEAVRRNAAVKFTLGSGSSWTVGCVTVSATCPAVLQSRATGDGSSAAVTVNAVDGTPITFDSFGRMTAPTPSAGTATQINVDIDPAVLPANKTRDLRINIGVSGNIKMCDPDPSVVSPDPRAC</sequence>
<accession>A0A916UFN0</accession>
<reference evidence="13" key="2">
    <citation type="submission" date="2020-09" db="EMBL/GenBank/DDBJ databases">
        <authorList>
            <person name="Sun Q."/>
            <person name="Zhou Y."/>
        </authorList>
    </citation>
    <scope>NUCLEOTIDE SEQUENCE</scope>
    <source>
        <strain evidence="13">CGMCC 1.10998</strain>
    </source>
</reference>
<dbReference type="AlphaFoldDB" id="A0A916UFN0"/>
<evidence type="ECO:0000256" key="4">
    <source>
        <dbReference type="ARBA" id="ARBA00022481"/>
    </source>
</evidence>
<organism evidence="13 14">
    <name type="scientific">Undibacterium terreum</name>
    <dbReference type="NCBI Taxonomy" id="1224302"/>
    <lineage>
        <taxon>Bacteria</taxon>
        <taxon>Pseudomonadati</taxon>
        <taxon>Pseudomonadota</taxon>
        <taxon>Betaproteobacteria</taxon>
        <taxon>Burkholderiales</taxon>
        <taxon>Oxalobacteraceae</taxon>
        <taxon>Undibacterium</taxon>
    </lineage>
</organism>
<dbReference type="RefSeq" id="WP_188565555.1">
    <property type="nucleotide sequence ID" value="NZ_BMED01000001.1"/>
</dbReference>
<evidence type="ECO:0000256" key="7">
    <source>
        <dbReference type="ARBA" id="ARBA00022989"/>
    </source>
</evidence>
<feature type="transmembrane region" description="Helical" evidence="11">
    <location>
        <begin position="12"/>
        <end position="36"/>
    </location>
</feature>
<evidence type="ECO:0000313" key="14">
    <source>
        <dbReference type="Proteomes" id="UP000637423"/>
    </source>
</evidence>
<comment type="caution">
    <text evidence="13">The sequence shown here is derived from an EMBL/GenBank/DDBJ whole genome shotgun (WGS) entry which is preliminary data.</text>
</comment>
<dbReference type="InterPro" id="IPR022346">
    <property type="entry name" value="T2SS_GspH"/>
</dbReference>
<keyword evidence="6 11" id="KW-0812">Transmembrane</keyword>
<dbReference type="InterPro" id="IPR012902">
    <property type="entry name" value="N_methyl_site"/>
</dbReference>
<keyword evidence="7 11" id="KW-1133">Transmembrane helix</keyword>